<dbReference type="InterPro" id="IPR028992">
    <property type="entry name" value="Hedgehog/Intein_dom"/>
</dbReference>
<name>A0A239LXV6_9RHOB</name>
<dbReference type="RefSeq" id="WP_141134956.1">
    <property type="nucleotide sequence ID" value="NZ_FZOY01000011.1"/>
</dbReference>
<gene>
    <name evidence="2" type="ORF">SAMN05421757_111152</name>
</gene>
<dbReference type="Pfam" id="PF13403">
    <property type="entry name" value="Hint_2"/>
    <property type="match status" value="1"/>
</dbReference>
<dbReference type="AlphaFoldDB" id="A0A239LXV6"/>
<dbReference type="Proteomes" id="UP000198426">
    <property type="component" value="Unassembled WGS sequence"/>
</dbReference>
<dbReference type="OrthoDB" id="6305173at2"/>
<accession>A0A239LXV6</accession>
<evidence type="ECO:0000259" key="1">
    <source>
        <dbReference type="Pfam" id="PF13403"/>
    </source>
</evidence>
<keyword evidence="3" id="KW-1185">Reference proteome</keyword>
<evidence type="ECO:0000313" key="2">
    <source>
        <dbReference type="EMBL" id="SNT35185.1"/>
    </source>
</evidence>
<proteinExistence type="predicted"/>
<protein>
    <submittedName>
        <fullName evidence="2">Hint domain-containing protein</fullName>
    </submittedName>
</protein>
<sequence>MERHQHGVAMTATEQVGRKADITTRPVRSDWQARRVAPLTRRYEVVFLSPDGLIDSFTRVAPALPVFEEAFSAFGRGALIATEFGAIAVEDLQPGIRIETATNGLMPLQWVGSMTLYPSSSGDRGSEPARLIRIATEAFGPDRPLPDLVIGSPARLLYRNAGCLSALGTAQAFVPADAFVDSLSVIEVTPVAPVRVFHLGLAGQQIVKANGLELESFHPGPQFQSRMDRNTLALYLSLFPHTEGPEGFGSLEVPRLSREEFEALHDG</sequence>
<feature type="domain" description="Hedgehog/Intein (Hint)" evidence="1">
    <location>
        <begin position="73"/>
        <end position="220"/>
    </location>
</feature>
<organism evidence="2 3">
    <name type="scientific">Tropicimonas sediminicola</name>
    <dbReference type="NCBI Taxonomy" id="1031541"/>
    <lineage>
        <taxon>Bacteria</taxon>
        <taxon>Pseudomonadati</taxon>
        <taxon>Pseudomonadota</taxon>
        <taxon>Alphaproteobacteria</taxon>
        <taxon>Rhodobacterales</taxon>
        <taxon>Roseobacteraceae</taxon>
        <taxon>Tropicimonas</taxon>
    </lineage>
</organism>
<dbReference type="EMBL" id="FZOY01000011">
    <property type="protein sequence ID" value="SNT35185.1"/>
    <property type="molecule type" value="Genomic_DNA"/>
</dbReference>
<reference evidence="2 3" key="1">
    <citation type="submission" date="2017-06" db="EMBL/GenBank/DDBJ databases">
        <authorList>
            <person name="Kim H.J."/>
            <person name="Triplett B.A."/>
        </authorList>
    </citation>
    <scope>NUCLEOTIDE SEQUENCE [LARGE SCALE GENOMIC DNA]</scope>
    <source>
        <strain evidence="2 3">DSM 29339</strain>
    </source>
</reference>
<evidence type="ECO:0000313" key="3">
    <source>
        <dbReference type="Proteomes" id="UP000198426"/>
    </source>
</evidence>